<dbReference type="Pfam" id="PF01565">
    <property type="entry name" value="FAD_binding_4"/>
    <property type="match status" value="1"/>
</dbReference>
<keyword evidence="5" id="KW-1185">Reference proteome</keyword>
<protein>
    <submittedName>
        <fullName evidence="4">2-hydroxy-acid oxidase</fullName>
    </submittedName>
</protein>
<evidence type="ECO:0000313" key="4">
    <source>
        <dbReference type="EMBL" id="PVH29184.1"/>
    </source>
</evidence>
<dbReference type="PANTHER" id="PTHR11748">
    <property type="entry name" value="D-LACTATE DEHYDROGENASE"/>
    <property type="match status" value="1"/>
</dbReference>
<dbReference type="InterPro" id="IPR016169">
    <property type="entry name" value="FAD-bd_PCMH_sub2"/>
</dbReference>
<dbReference type="RefSeq" id="WP_116558366.1">
    <property type="nucleotide sequence ID" value="NZ_QDKM01000003.1"/>
</dbReference>
<dbReference type="SUPFAM" id="SSF56176">
    <property type="entry name" value="FAD-binding/transporter-associated domain-like"/>
    <property type="match status" value="1"/>
</dbReference>
<feature type="domain" description="FAD-binding PCMH-type" evidence="3">
    <location>
        <begin position="1"/>
        <end position="174"/>
    </location>
</feature>
<evidence type="ECO:0000256" key="2">
    <source>
        <dbReference type="ARBA" id="ARBA00022827"/>
    </source>
</evidence>
<name>A0A2T8HUU9_9RHOB</name>
<dbReference type="InterPro" id="IPR036318">
    <property type="entry name" value="FAD-bd_PCMH-like_sf"/>
</dbReference>
<sequence>MQPRTEAELAEAVRGAAGPLRICGGGTRGIGRVVPGELLSLAGISGISLYEPGALTLVAAAGTPLEEIEAALAAEGQMLAFEPMDHRVLLGSFGVPTIGGVVAANVSGPRRVSAVGACRDALLGVRFVDGSGQVIKNGGRVMKNVTGYDLSKLMAGAYGTLGVLSEVALKVLPRPEAETVLTIAGLDAGQAVKAMAAALGSPYEVTGAAYDPARGVHMRVEGLRASVQYRARELAALLAGFGTVALEEDRGASAALWQQIRDVERLAPHQVVVRVSMKPSDLPVILQDVGAGDDYLADWGGGLLWIAASETDGPALLENLQQFCARSGGHATLVKAPEAMRRSLRSFQPEPAALAALTAGLRARFDPRGILNPGLME</sequence>
<evidence type="ECO:0000256" key="1">
    <source>
        <dbReference type="ARBA" id="ARBA00022630"/>
    </source>
</evidence>
<dbReference type="GO" id="GO:0003824">
    <property type="term" value="F:catalytic activity"/>
    <property type="evidence" value="ECO:0007669"/>
    <property type="project" value="InterPro"/>
</dbReference>
<dbReference type="Proteomes" id="UP000245911">
    <property type="component" value="Unassembled WGS sequence"/>
</dbReference>
<dbReference type="SUPFAM" id="SSF55103">
    <property type="entry name" value="FAD-linked oxidases, C-terminal domain"/>
    <property type="match status" value="1"/>
</dbReference>
<gene>
    <name evidence="4" type="ORF">DDE20_09210</name>
</gene>
<evidence type="ECO:0000313" key="5">
    <source>
        <dbReference type="Proteomes" id="UP000245911"/>
    </source>
</evidence>
<dbReference type="Gene3D" id="3.30.465.10">
    <property type="match status" value="1"/>
</dbReference>
<dbReference type="OrthoDB" id="9811557at2"/>
<keyword evidence="1" id="KW-0285">Flavoprotein</keyword>
<dbReference type="InterPro" id="IPR016164">
    <property type="entry name" value="FAD-linked_Oxase-like_C"/>
</dbReference>
<organism evidence="4 5">
    <name type="scientific">Pararhodobacter oceanensis</name>
    <dbReference type="NCBI Taxonomy" id="2172121"/>
    <lineage>
        <taxon>Bacteria</taxon>
        <taxon>Pseudomonadati</taxon>
        <taxon>Pseudomonadota</taxon>
        <taxon>Alphaproteobacteria</taxon>
        <taxon>Rhodobacterales</taxon>
        <taxon>Paracoccaceae</taxon>
        <taxon>Pararhodobacter</taxon>
    </lineage>
</organism>
<proteinExistence type="predicted"/>
<evidence type="ECO:0000259" key="3">
    <source>
        <dbReference type="PROSITE" id="PS51387"/>
    </source>
</evidence>
<accession>A0A2T8HUU9</accession>
<keyword evidence="2" id="KW-0274">FAD</keyword>
<reference evidence="4 5" key="1">
    <citation type="submission" date="2018-04" db="EMBL/GenBank/DDBJ databases">
        <title>Pararhodobacter oceanense sp. nov., isolated from marine intertidal sediment.</title>
        <authorList>
            <person name="Wang X.-L."/>
            <person name="Du Z.-J."/>
        </authorList>
    </citation>
    <scope>NUCLEOTIDE SEQUENCE [LARGE SCALE GENOMIC DNA]</scope>
    <source>
        <strain evidence="4 5">AM505</strain>
    </source>
</reference>
<dbReference type="EMBL" id="QDKM01000003">
    <property type="protein sequence ID" value="PVH29184.1"/>
    <property type="molecule type" value="Genomic_DNA"/>
</dbReference>
<dbReference type="InterPro" id="IPR006094">
    <property type="entry name" value="Oxid_FAD_bind_N"/>
</dbReference>
<dbReference type="PROSITE" id="PS51387">
    <property type="entry name" value="FAD_PCMH"/>
    <property type="match status" value="1"/>
</dbReference>
<dbReference type="GO" id="GO:0071949">
    <property type="term" value="F:FAD binding"/>
    <property type="evidence" value="ECO:0007669"/>
    <property type="project" value="InterPro"/>
</dbReference>
<comment type="caution">
    <text evidence="4">The sequence shown here is derived from an EMBL/GenBank/DDBJ whole genome shotgun (WGS) entry which is preliminary data.</text>
</comment>
<dbReference type="AlphaFoldDB" id="A0A2T8HUU9"/>
<dbReference type="InterPro" id="IPR016166">
    <property type="entry name" value="FAD-bd_PCMH"/>
</dbReference>
<dbReference type="PANTHER" id="PTHR11748:SF103">
    <property type="entry name" value="GLYCOLATE OXIDASE SUBUNIT GLCE"/>
    <property type="match status" value="1"/>
</dbReference>